<dbReference type="SUPFAM" id="SSF46894">
    <property type="entry name" value="C-terminal effector domain of the bipartite response regulators"/>
    <property type="match status" value="1"/>
</dbReference>
<dbReference type="Gene3D" id="6.10.250.690">
    <property type="match status" value="1"/>
</dbReference>
<keyword evidence="5" id="KW-0805">Transcription regulation</keyword>
<evidence type="ECO:0000256" key="1">
    <source>
        <dbReference type="ARBA" id="ARBA00004496"/>
    </source>
</evidence>
<dbReference type="Pfam" id="PF00486">
    <property type="entry name" value="Trans_reg_C"/>
    <property type="match status" value="1"/>
</dbReference>
<keyword evidence="7" id="KW-0804">Transcription</keyword>
<dbReference type="SUPFAM" id="SSF52172">
    <property type="entry name" value="CheY-like"/>
    <property type="match status" value="1"/>
</dbReference>
<keyword evidence="3 8" id="KW-0597">Phosphoprotein</keyword>
<feature type="domain" description="OmpR/PhoB-type" evidence="11">
    <location>
        <begin position="124"/>
        <end position="218"/>
    </location>
</feature>
<keyword evidence="4" id="KW-0902">Two-component regulatory system</keyword>
<feature type="DNA-binding region" description="OmpR/PhoB-type" evidence="9">
    <location>
        <begin position="124"/>
        <end position="218"/>
    </location>
</feature>
<evidence type="ECO:0000256" key="6">
    <source>
        <dbReference type="ARBA" id="ARBA00023125"/>
    </source>
</evidence>
<dbReference type="Gene3D" id="1.10.10.10">
    <property type="entry name" value="Winged helix-like DNA-binding domain superfamily/Winged helix DNA-binding domain"/>
    <property type="match status" value="1"/>
</dbReference>
<dbReference type="Proteomes" id="UP000000420">
    <property type="component" value="Chromosome"/>
</dbReference>
<dbReference type="InterPro" id="IPR016032">
    <property type="entry name" value="Sig_transdc_resp-reg_C-effctor"/>
</dbReference>
<dbReference type="CDD" id="cd17624">
    <property type="entry name" value="REC_OmpR_PmrA-like"/>
    <property type="match status" value="1"/>
</dbReference>
<organism evidence="12 13">
    <name type="scientific">Xanthomonas campestris pv. campestris (strain 8004)</name>
    <dbReference type="NCBI Taxonomy" id="314565"/>
    <lineage>
        <taxon>Bacteria</taxon>
        <taxon>Pseudomonadati</taxon>
        <taxon>Pseudomonadota</taxon>
        <taxon>Gammaproteobacteria</taxon>
        <taxon>Lysobacterales</taxon>
        <taxon>Lysobacteraceae</taxon>
        <taxon>Xanthomonas</taxon>
    </lineage>
</organism>
<comment type="subcellular location">
    <subcellularLocation>
        <location evidence="1">Cytoplasm</location>
    </subcellularLocation>
</comment>
<evidence type="ECO:0000313" key="12">
    <source>
        <dbReference type="EMBL" id="AAY51020.1"/>
    </source>
</evidence>
<dbReference type="RefSeq" id="WP_011038968.1">
    <property type="nucleotide sequence ID" value="NC_007086.1"/>
</dbReference>
<dbReference type="PANTHER" id="PTHR48111:SF35">
    <property type="entry name" value="TRANSCRIPTIONAL REGULATORY PROTEIN QSEB"/>
    <property type="match status" value="1"/>
</dbReference>
<evidence type="ECO:0000256" key="9">
    <source>
        <dbReference type="PROSITE-ProRule" id="PRU01091"/>
    </source>
</evidence>
<gene>
    <name evidence="12" type="ordered locus">XC_3981</name>
</gene>
<dbReference type="SMART" id="SM00448">
    <property type="entry name" value="REC"/>
    <property type="match status" value="1"/>
</dbReference>
<evidence type="ECO:0000256" key="7">
    <source>
        <dbReference type="ARBA" id="ARBA00023163"/>
    </source>
</evidence>
<evidence type="ECO:0000313" key="13">
    <source>
        <dbReference type="Proteomes" id="UP000000420"/>
    </source>
</evidence>
<dbReference type="Gene3D" id="3.40.50.2300">
    <property type="match status" value="1"/>
</dbReference>
<protein>
    <submittedName>
        <fullName evidence="12">Two-component system regulatory protein</fullName>
    </submittedName>
</protein>
<evidence type="ECO:0000256" key="5">
    <source>
        <dbReference type="ARBA" id="ARBA00023015"/>
    </source>
</evidence>
<dbReference type="CDD" id="cd00383">
    <property type="entry name" value="trans_reg_C"/>
    <property type="match status" value="1"/>
</dbReference>
<keyword evidence="2" id="KW-0963">Cytoplasm</keyword>
<dbReference type="HOGENOM" id="CLU_000445_30_1_6"/>
<dbReference type="InterPro" id="IPR036388">
    <property type="entry name" value="WH-like_DNA-bd_sf"/>
</dbReference>
<evidence type="ECO:0000256" key="8">
    <source>
        <dbReference type="PROSITE-ProRule" id="PRU00169"/>
    </source>
</evidence>
<evidence type="ECO:0000259" key="10">
    <source>
        <dbReference type="PROSITE" id="PS50110"/>
    </source>
</evidence>
<sequence>MHLLLVEDDTMLADAIYDGVRQQSWTIDHVGTAAAARTALVEHHYTAVLLDIGLPGDSGLTVIRYMRGHYDATPVIALTARGQLTDRIRGLDAGADDYLVKPFQFDELMARVRAIARRSQGRVVPLLTQGEVSVDPSSRKVTRNGKWVALSAHEYRLLLALMERAGRVVTKDQLEEGVYGGPSEGGSNMIAVYVHQLRRKLGDEVISTIYGQGYMIGQAPE</sequence>
<dbReference type="GO" id="GO:0000976">
    <property type="term" value="F:transcription cis-regulatory region binding"/>
    <property type="evidence" value="ECO:0007669"/>
    <property type="project" value="TreeGrafter"/>
</dbReference>
<dbReference type="SMART" id="SM00862">
    <property type="entry name" value="Trans_reg_C"/>
    <property type="match status" value="1"/>
</dbReference>
<evidence type="ECO:0000256" key="2">
    <source>
        <dbReference type="ARBA" id="ARBA00022490"/>
    </source>
</evidence>
<accession>A0A0H2XDS5</accession>
<dbReference type="GO" id="GO:0006355">
    <property type="term" value="P:regulation of DNA-templated transcription"/>
    <property type="evidence" value="ECO:0007669"/>
    <property type="project" value="InterPro"/>
</dbReference>
<dbReference type="InterPro" id="IPR001789">
    <property type="entry name" value="Sig_transdc_resp-reg_receiver"/>
</dbReference>
<dbReference type="GO" id="GO:0005829">
    <property type="term" value="C:cytosol"/>
    <property type="evidence" value="ECO:0007669"/>
    <property type="project" value="TreeGrafter"/>
</dbReference>
<keyword evidence="6 9" id="KW-0238">DNA-binding</keyword>
<dbReference type="PROSITE" id="PS51755">
    <property type="entry name" value="OMPR_PHOB"/>
    <property type="match status" value="1"/>
</dbReference>
<name>A0A0H2XDS5_XANC8</name>
<dbReference type="PROSITE" id="PS50110">
    <property type="entry name" value="RESPONSE_REGULATORY"/>
    <property type="match status" value="1"/>
</dbReference>
<dbReference type="Pfam" id="PF00072">
    <property type="entry name" value="Response_reg"/>
    <property type="match status" value="1"/>
</dbReference>
<dbReference type="PANTHER" id="PTHR48111">
    <property type="entry name" value="REGULATOR OF RPOS"/>
    <property type="match status" value="1"/>
</dbReference>
<proteinExistence type="predicted"/>
<feature type="modified residue" description="4-aspartylphosphate" evidence="8">
    <location>
        <position position="51"/>
    </location>
</feature>
<dbReference type="GO" id="GO:0032993">
    <property type="term" value="C:protein-DNA complex"/>
    <property type="evidence" value="ECO:0007669"/>
    <property type="project" value="TreeGrafter"/>
</dbReference>
<feature type="domain" description="Response regulatory" evidence="10">
    <location>
        <begin position="2"/>
        <end position="116"/>
    </location>
</feature>
<dbReference type="AlphaFoldDB" id="A0A0H2XDS5"/>
<dbReference type="EMBL" id="CP000050">
    <property type="protein sequence ID" value="AAY51020.1"/>
    <property type="molecule type" value="Genomic_DNA"/>
</dbReference>
<dbReference type="InterPro" id="IPR039420">
    <property type="entry name" value="WalR-like"/>
</dbReference>
<dbReference type="InterPro" id="IPR011006">
    <property type="entry name" value="CheY-like_superfamily"/>
</dbReference>
<dbReference type="KEGG" id="xcb:XC_3981"/>
<evidence type="ECO:0000259" key="11">
    <source>
        <dbReference type="PROSITE" id="PS51755"/>
    </source>
</evidence>
<dbReference type="InterPro" id="IPR001867">
    <property type="entry name" value="OmpR/PhoB-type_DNA-bd"/>
</dbReference>
<evidence type="ECO:0000256" key="4">
    <source>
        <dbReference type="ARBA" id="ARBA00023012"/>
    </source>
</evidence>
<dbReference type="GO" id="GO:0000156">
    <property type="term" value="F:phosphorelay response regulator activity"/>
    <property type="evidence" value="ECO:0007669"/>
    <property type="project" value="TreeGrafter"/>
</dbReference>
<reference evidence="12 13" key="1">
    <citation type="journal article" date="2005" name="Genome Res.">
        <title>Comparative and functional genomic analyses of the pathogenicity of phytopathogen Xanthomonas campestris pv. campestris.</title>
        <authorList>
            <person name="Qian W."/>
            <person name="Jia Y."/>
            <person name="Ren S.X."/>
            <person name="He Y.Q."/>
            <person name="Feng J.X."/>
            <person name="Lu L.F."/>
            <person name="Sun Q."/>
            <person name="Ying G."/>
            <person name="Tang D.J."/>
            <person name="Tang H."/>
            <person name="Wu W."/>
            <person name="Hao P."/>
            <person name="Wang L."/>
            <person name="Jiang B.L."/>
            <person name="Zeng S."/>
            <person name="Gu W.Y."/>
            <person name="Lu G."/>
            <person name="Rong L."/>
            <person name="Tian Y."/>
            <person name="Yao Z."/>
            <person name="Fu G."/>
            <person name="Chen B."/>
            <person name="Fang R."/>
            <person name="Qiang B."/>
            <person name="Chen Z."/>
            <person name="Zhao G.P."/>
            <person name="Tang J.L."/>
            <person name="He C."/>
        </authorList>
    </citation>
    <scope>NUCLEOTIDE SEQUENCE [LARGE SCALE GENOMIC DNA]</scope>
    <source>
        <strain evidence="12 13">8004</strain>
    </source>
</reference>
<evidence type="ECO:0000256" key="3">
    <source>
        <dbReference type="ARBA" id="ARBA00022553"/>
    </source>
</evidence>